<dbReference type="RefSeq" id="WP_107523629.1">
    <property type="nucleotide sequence ID" value="NZ_PYZR01000126.1"/>
</dbReference>
<accession>A0A2T4LQQ5</accession>
<dbReference type="AlphaFoldDB" id="A0A2T4LQQ5"/>
<evidence type="ECO:0000313" key="2">
    <source>
        <dbReference type="Proteomes" id="UP000241208"/>
    </source>
</evidence>
<comment type="caution">
    <text evidence="1">The sequence shown here is derived from an EMBL/GenBank/DDBJ whole genome shotgun (WGS) entry which is preliminary data.</text>
</comment>
<dbReference type="EMBL" id="PYZR01000126">
    <property type="protein sequence ID" value="PTF65672.1"/>
    <property type="molecule type" value="Genomic_DNA"/>
</dbReference>
<evidence type="ECO:0000313" key="1">
    <source>
        <dbReference type="EMBL" id="PTF65672.1"/>
    </source>
</evidence>
<reference evidence="1 2" key="1">
    <citation type="journal article" date="2016" name="Front. Microbiol.">
        <title>Comprehensive Phylogenetic Analysis of Bovine Non-aureus Staphylococci Species Based on Whole-Genome Sequencing.</title>
        <authorList>
            <person name="Naushad S."/>
            <person name="Barkema H.W."/>
            <person name="Luby C."/>
            <person name="Condas L.A."/>
            <person name="Nobrega D.B."/>
            <person name="Carson D.A."/>
            <person name="De Buck J."/>
        </authorList>
    </citation>
    <scope>NUCLEOTIDE SEQUENCE [LARGE SCALE GENOMIC DNA]</scope>
    <source>
        <strain evidence="1 2">SNUC 3829</strain>
    </source>
</reference>
<organism evidence="1 2">
    <name type="scientific">Staphylococcus cohnii</name>
    <dbReference type="NCBI Taxonomy" id="29382"/>
    <lineage>
        <taxon>Bacteria</taxon>
        <taxon>Bacillati</taxon>
        <taxon>Bacillota</taxon>
        <taxon>Bacilli</taxon>
        <taxon>Bacillales</taxon>
        <taxon>Staphylococcaceae</taxon>
        <taxon>Staphylococcus</taxon>
        <taxon>Staphylococcus cohnii species complex</taxon>
    </lineage>
</organism>
<sequence length="151" mass="17217">MLTTIKQSDNNVKYNKQKNRITVQALTTDKPVEMGTTKTVDPNYQTFKPYELDNNVFQALKDNDKLCVMLDNNKESNILASIHRGNLTVVVNKGLYGLSIEVDDKPIMQEFIKLVQHNKVKSVQIYTDEVTSMNKLIEKIGKIKAISINTR</sequence>
<name>A0A2T4LQQ5_9STAP</name>
<dbReference type="Proteomes" id="UP000241208">
    <property type="component" value="Unassembled WGS sequence"/>
</dbReference>
<proteinExistence type="predicted"/>
<gene>
    <name evidence="1" type="ORF">BUY34_09985</name>
</gene>
<protein>
    <submittedName>
        <fullName evidence="1">Uncharacterized protein</fullName>
    </submittedName>
</protein>
<dbReference type="STRING" id="29382.BZ166_01620"/>